<comment type="caution">
    <text evidence="4">The sequence shown here is derived from an EMBL/GenBank/DDBJ whole genome shotgun (WGS) entry which is preliminary data.</text>
</comment>
<dbReference type="SUPFAM" id="SSF57959">
    <property type="entry name" value="Leucine zipper domain"/>
    <property type="match status" value="1"/>
</dbReference>
<name>A0AAW0G3W6_9APHY</name>
<feature type="region of interest" description="Disordered" evidence="2">
    <location>
        <begin position="201"/>
        <end position="244"/>
    </location>
</feature>
<dbReference type="InterPro" id="IPR004827">
    <property type="entry name" value="bZIP"/>
</dbReference>
<dbReference type="EMBL" id="JASBNA010000011">
    <property type="protein sequence ID" value="KAK7688388.1"/>
    <property type="molecule type" value="Genomic_DNA"/>
</dbReference>
<organism evidence="4 5">
    <name type="scientific">Cerrena zonata</name>
    <dbReference type="NCBI Taxonomy" id="2478898"/>
    <lineage>
        <taxon>Eukaryota</taxon>
        <taxon>Fungi</taxon>
        <taxon>Dikarya</taxon>
        <taxon>Basidiomycota</taxon>
        <taxon>Agaricomycotina</taxon>
        <taxon>Agaricomycetes</taxon>
        <taxon>Polyporales</taxon>
        <taxon>Cerrenaceae</taxon>
        <taxon>Cerrena</taxon>
    </lineage>
</organism>
<dbReference type="SMART" id="SM00338">
    <property type="entry name" value="BRLZ"/>
    <property type="match status" value="1"/>
</dbReference>
<dbReference type="Pfam" id="PF00170">
    <property type="entry name" value="bZIP_1"/>
    <property type="match status" value="1"/>
</dbReference>
<dbReference type="Gene3D" id="1.20.5.170">
    <property type="match status" value="1"/>
</dbReference>
<keyword evidence="1" id="KW-0175">Coiled coil</keyword>
<evidence type="ECO:0000256" key="2">
    <source>
        <dbReference type="SAM" id="MobiDB-lite"/>
    </source>
</evidence>
<reference evidence="4 5" key="1">
    <citation type="submission" date="2022-09" db="EMBL/GenBank/DDBJ databases">
        <authorList>
            <person name="Palmer J.M."/>
        </authorList>
    </citation>
    <scope>NUCLEOTIDE SEQUENCE [LARGE SCALE GENOMIC DNA]</scope>
    <source>
        <strain evidence="4 5">DSM 7382</strain>
    </source>
</reference>
<keyword evidence="5" id="KW-1185">Reference proteome</keyword>
<gene>
    <name evidence="4" type="ORF">QCA50_008761</name>
</gene>
<dbReference type="CDD" id="cd14688">
    <property type="entry name" value="bZIP_YAP"/>
    <property type="match status" value="1"/>
</dbReference>
<protein>
    <recommendedName>
        <fullName evidence="3">BZIP domain-containing protein</fullName>
    </recommendedName>
</protein>
<feature type="coiled-coil region" evidence="1">
    <location>
        <begin position="27"/>
        <end position="58"/>
    </location>
</feature>
<proteinExistence type="predicted"/>
<feature type="compositionally biased region" description="Polar residues" evidence="2">
    <location>
        <begin position="219"/>
        <end position="244"/>
    </location>
</feature>
<evidence type="ECO:0000313" key="5">
    <source>
        <dbReference type="Proteomes" id="UP001385951"/>
    </source>
</evidence>
<evidence type="ECO:0000313" key="4">
    <source>
        <dbReference type="EMBL" id="KAK7688388.1"/>
    </source>
</evidence>
<dbReference type="GO" id="GO:0003700">
    <property type="term" value="F:DNA-binding transcription factor activity"/>
    <property type="evidence" value="ECO:0007669"/>
    <property type="project" value="InterPro"/>
</dbReference>
<accession>A0AAW0G3W6</accession>
<dbReference type="InterPro" id="IPR046347">
    <property type="entry name" value="bZIP_sf"/>
</dbReference>
<evidence type="ECO:0000256" key="1">
    <source>
        <dbReference type="SAM" id="Coils"/>
    </source>
</evidence>
<feature type="region of interest" description="Disordered" evidence="2">
    <location>
        <begin position="118"/>
        <end position="186"/>
    </location>
</feature>
<dbReference type="AlphaFoldDB" id="A0AAW0G3W6"/>
<sequence>MVRGRKRDTTSEPSRALMQQREYRARKAQYQAELEARFNHLEEENEELRQEVAQLRMQVGTSRVTNSEPRIINAALDLRNQMNHTITSISHFTQRLPQHGLSLSTDVPTYQGVSYLPTPTPTEYMSPDTPISTRGRYNDDSYPTDTEMSPVPAELPPIVVTHPSPSPRMPSHPLVERRHSESSPVEEETVCCWGYVDCDDGTPGHPPHHPARGGDGVAPSSQAPSNSRRGNSNHFNTSDLRSTS</sequence>
<feature type="domain" description="BZIP" evidence="3">
    <location>
        <begin position="9"/>
        <end position="68"/>
    </location>
</feature>
<evidence type="ECO:0000259" key="3">
    <source>
        <dbReference type="SMART" id="SM00338"/>
    </source>
</evidence>
<dbReference type="Proteomes" id="UP001385951">
    <property type="component" value="Unassembled WGS sequence"/>
</dbReference>